<dbReference type="OrthoDB" id="367221at2759"/>
<keyword evidence="1" id="KW-0694">RNA-binding</keyword>
<dbReference type="GO" id="GO:0006400">
    <property type="term" value="P:tRNA modification"/>
    <property type="evidence" value="ECO:0007669"/>
    <property type="project" value="InterPro"/>
</dbReference>
<dbReference type="PANTHER" id="PTHR13452:SF10">
    <property type="entry name" value="THUMP DOMAIN-CONTAINING PROTEIN 1"/>
    <property type="match status" value="1"/>
</dbReference>
<evidence type="ECO:0000259" key="3">
    <source>
        <dbReference type="PROSITE" id="PS51165"/>
    </source>
</evidence>
<dbReference type="Pfam" id="PF02926">
    <property type="entry name" value="THUMP"/>
    <property type="match status" value="1"/>
</dbReference>
<reference evidence="4" key="1">
    <citation type="submission" date="2021-10" db="EMBL/GenBank/DDBJ databases">
        <authorList>
            <person name="Piombo E."/>
        </authorList>
    </citation>
    <scope>NUCLEOTIDE SEQUENCE</scope>
</reference>
<feature type="compositionally biased region" description="Acidic residues" evidence="2">
    <location>
        <begin position="91"/>
        <end position="104"/>
    </location>
</feature>
<keyword evidence="5" id="KW-1185">Reference proteome</keyword>
<protein>
    <recommendedName>
        <fullName evidence="3">THUMP domain-containing protein</fullName>
    </recommendedName>
</protein>
<dbReference type="SUPFAM" id="SSF143437">
    <property type="entry name" value="THUMP domain-like"/>
    <property type="match status" value="1"/>
</dbReference>
<accession>A0A9N9UI05</accession>
<proteinExistence type="predicted"/>
<organism evidence="4 5">
    <name type="scientific">Clonostachys byssicola</name>
    <dbReference type="NCBI Taxonomy" id="160290"/>
    <lineage>
        <taxon>Eukaryota</taxon>
        <taxon>Fungi</taxon>
        <taxon>Dikarya</taxon>
        <taxon>Ascomycota</taxon>
        <taxon>Pezizomycotina</taxon>
        <taxon>Sordariomycetes</taxon>
        <taxon>Hypocreomycetidae</taxon>
        <taxon>Hypocreales</taxon>
        <taxon>Bionectriaceae</taxon>
        <taxon>Clonostachys</taxon>
    </lineage>
</organism>
<dbReference type="Proteomes" id="UP000754883">
    <property type="component" value="Unassembled WGS sequence"/>
</dbReference>
<feature type="compositionally biased region" description="Basic and acidic residues" evidence="2">
    <location>
        <begin position="208"/>
        <end position="223"/>
    </location>
</feature>
<dbReference type="PANTHER" id="PTHR13452">
    <property type="entry name" value="THUMP DOMAIN CONTAINING PROTEIN 1-RELATED"/>
    <property type="match status" value="1"/>
</dbReference>
<dbReference type="EMBL" id="CABFNO020001479">
    <property type="protein sequence ID" value="CAG9991330.1"/>
    <property type="molecule type" value="Genomic_DNA"/>
</dbReference>
<sequence>MGEENGKRKHGQGEGGPAFKKSKGGNGGKWSTTNYQSKMADKVNRGVVLAVNDEGIWVTCARGMKARAAREFQELCEEYGESMYGIKPREDPDEAADDGEDASGDIEDQIKRDLEKMKSSAPKPRHVFSVVHVDIECVFFVKTLKPVEPKELVLRICRDARACSSPTQRRLKYVNRLSPVTDTDKASENGIIRVARAVMSPYLALRDESPREGDAQPPSEEKGQAQAGGDGTAPYTFALRTAVRSHTVMKSSEIIQKIAQVVDPKHKVNLSKPDKSVLVEVFQSFCGMSVVDGPEFEALKRYNVNEIYRLAFEDLAAKEEEAKDKSDS</sequence>
<evidence type="ECO:0000313" key="4">
    <source>
        <dbReference type="EMBL" id="CAG9991330.1"/>
    </source>
</evidence>
<evidence type="ECO:0000256" key="1">
    <source>
        <dbReference type="PROSITE-ProRule" id="PRU00529"/>
    </source>
</evidence>
<dbReference type="GO" id="GO:0003723">
    <property type="term" value="F:RNA binding"/>
    <property type="evidence" value="ECO:0007669"/>
    <property type="project" value="UniProtKB-UniRule"/>
</dbReference>
<dbReference type="InterPro" id="IPR004114">
    <property type="entry name" value="THUMP_dom"/>
</dbReference>
<feature type="region of interest" description="Disordered" evidence="2">
    <location>
        <begin position="208"/>
        <end position="231"/>
    </location>
</feature>
<dbReference type="CDD" id="cd11717">
    <property type="entry name" value="THUMP_THUMPD1_like"/>
    <property type="match status" value="1"/>
</dbReference>
<dbReference type="AlphaFoldDB" id="A0A9N9UI05"/>
<comment type="caution">
    <text evidence="4">The sequence shown here is derived from an EMBL/GenBank/DDBJ whole genome shotgun (WGS) entry which is preliminary data.</text>
</comment>
<name>A0A9N9UI05_9HYPO</name>
<evidence type="ECO:0000313" key="5">
    <source>
        <dbReference type="Proteomes" id="UP000754883"/>
    </source>
</evidence>
<evidence type="ECO:0000256" key="2">
    <source>
        <dbReference type="SAM" id="MobiDB-lite"/>
    </source>
</evidence>
<gene>
    <name evidence="4" type="ORF">CBYS24578_00006141</name>
</gene>
<dbReference type="PROSITE" id="PS51165">
    <property type="entry name" value="THUMP"/>
    <property type="match status" value="1"/>
</dbReference>
<dbReference type="Gene3D" id="3.30.2300.10">
    <property type="entry name" value="THUMP superfamily"/>
    <property type="match status" value="1"/>
</dbReference>
<feature type="region of interest" description="Disordered" evidence="2">
    <location>
        <begin position="84"/>
        <end position="104"/>
    </location>
</feature>
<feature type="domain" description="THUMP" evidence="3">
    <location>
        <begin position="184"/>
        <end position="292"/>
    </location>
</feature>
<dbReference type="InterPro" id="IPR040183">
    <property type="entry name" value="THUMPD1-like"/>
</dbReference>
<feature type="region of interest" description="Disordered" evidence="2">
    <location>
        <begin position="1"/>
        <end position="34"/>
    </location>
</feature>